<organism evidence="3">
    <name type="scientific">Selenomonas sp</name>
    <dbReference type="NCBI Taxonomy" id="2053611"/>
    <lineage>
        <taxon>Bacteria</taxon>
        <taxon>Bacillati</taxon>
        <taxon>Bacillota</taxon>
        <taxon>Negativicutes</taxon>
        <taxon>Selenomonadales</taxon>
        <taxon>Selenomonadaceae</taxon>
        <taxon>Selenomonas</taxon>
    </lineage>
</organism>
<reference evidence="4 5" key="1">
    <citation type="journal article" date="2024" name="Cell">
        <title>Mechanisms for HNH-mediated target DNA cleavage in type I CRISPR-Cas systems.</title>
        <authorList>
            <person name="Zhang C."/>
            <person name="Chen F."/>
            <person name="Wang F."/>
            <person name="Xu H."/>
            <person name="Xue J."/>
            <person name="Li Z."/>
        </authorList>
    </citation>
    <scope>STRUCTURE BY ELECTRON MICROSCOPY (3.35 ANGSTROMS)</scope>
</reference>
<dbReference type="InterPro" id="IPR042564">
    <property type="entry name" value="CRISPR-Cas6/Csy4_sf"/>
</dbReference>
<accession>A0AAX7FM27</accession>
<dbReference type="PDB" id="8YH9">
    <property type="method" value="EM"/>
    <property type="resolution" value="3.35 A"/>
    <property type="chains" value="B=1-181"/>
</dbReference>
<protein>
    <submittedName>
        <fullName evidence="1 2">Cas6f</fullName>
    </submittedName>
</protein>
<dbReference type="GO" id="GO:0043571">
    <property type="term" value="P:maintenance of CRISPR repeat elements"/>
    <property type="evidence" value="ECO:0007669"/>
    <property type="project" value="InterPro"/>
</dbReference>
<dbReference type="EMDB" id="EMD-39167"/>
<evidence type="ECO:0007829" key="4">
    <source>
        <dbReference type="PDB" id="8YDB"/>
    </source>
</evidence>
<evidence type="ECO:0000313" key="1">
    <source>
        <dbReference type="PDB" id="8YDB"/>
    </source>
</evidence>
<keyword evidence="4 5" id="KW-0002">3D-structure</keyword>
<name>A0AAX7FM27_9FIRM</name>
<sequence>MFSQILIIKPGTGISPNIIISEDIFPVLHSLFVEHDKKFGITFPAYSFDKKGHLGNIIEVLSEDKEALASLCLEEHLAEVTDYVKVKKEITFTDDYVLFKRIREENQYETTARRMRKRGHTELGRPLEMHIKKKNQQIFCHAYIKVKSASTGQSYNIFLAPTDIKHGSFSAYGLLRGDTHA</sequence>
<dbReference type="PDB" id="8YDB">
    <property type="method" value="EM"/>
    <property type="resolution" value="3.40 A"/>
    <property type="chains" value="B=1-181"/>
</dbReference>
<dbReference type="PDB" id="8YEO">
    <property type="method" value="EM"/>
    <property type="resolution" value="3.44 A"/>
    <property type="chains" value="B=1-181"/>
</dbReference>
<dbReference type="GO" id="GO:0004519">
    <property type="term" value="F:endonuclease activity"/>
    <property type="evidence" value="ECO:0007669"/>
    <property type="project" value="InterPro"/>
</dbReference>
<evidence type="ECO:0000313" key="2">
    <source>
        <dbReference type="PDB" id="8YEO"/>
    </source>
</evidence>
<dbReference type="NCBIfam" id="TIGR02563">
    <property type="entry name" value="cas_Csy4"/>
    <property type="match status" value="1"/>
</dbReference>
<dbReference type="EMDB" id="EMD-39200"/>
<dbReference type="InterPro" id="IPR013396">
    <property type="entry name" value="CRISPR-assoc_prot_Csy4"/>
</dbReference>
<dbReference type="Gene3D" id="3.30.70.2540">
    <property type="entry name" value="CRISPR-associated endoribonuclease Cas6/Csy4"/>
    <property type="match status" value="1"/>
</dbReference>
<dbReference type="SMR" id="A0AAX7FM27"/>
<evidence type="ECO:0000313" key="3">
    <source>
        <dbReference type="PDB" id="8YH9"/>
    </source>
</evidence>
<proteinExistence type="evidence at protein level"/>
<dbReference type="AlphaFoldDB" id="A0AAX7FM27"/>
<dbReference type="Pfam" id="PF09618">
    <property type="entry name" value="Cas_Csy4"/>
    <property type="match status" value="1"/>
</dbReference>
<evidence type="ECO:0007829" key="5">
    <source>
        <dbReference type="PDB" id="8YEO"/>
    </source>
</evidence>
<dbReference type="EMDB" id="EMD-39285"/>